<evidence type="ECO:0000313" key="6">
    <source>
        <dbReference type="Proteomes" id="UP001286174"/>
    </source>
</evidence>
<dbReference type="GO" id="GO:0006412">
    <property type="term" value="P:translation"/>
    <property type="evidence" value="ECO:0007669"/>
    <property type="project" value="UniProtKB-KW"/>
</dbReference>
<sequence>MNEGQKKRYLSVGIVAHVDAGKTTCIEAMLYEAGRIRKAGRVDHRDTVLDYDEQERAHGITIYAKDAWLDWQNERVFVIDTPGHVDFSAEMERSLSVVDLAVIVINGQDGVQSHTKTIWKCLEYYGVPAIIFVNKMDIAHHTKEELLKDLQKECSDMCIDWQAESRDENAAMASEDLMNAYLSDGHLSSSLLQDAFTRRQFFPVLFGSALHQEGIHELLDTIVSLPMEKQYPDTFGARVYAVSTDPKGERLCHVRVTGGVLSAKMNVAENEKVDQIRLYTGQNYEMVQDAYPGMICTLKGLNAIEAGAGLGFEQDLARPLLNAFMDYKLILPQGADVLALRDVCSQLAAEDPTLQVDLDADHHSIHVRIMGAMQMEVLQKKIFERSGIQVGFGHGGIVYHETIADKVIGVGHFEPLRHYAEAVVQLEPLPLGSGVQVESRIPAGMLSGVFERSLLSALRHEHRGVLTGSPLDDVRIVLIAGKGSLKHTSGGDMRQAARRAVRQGLMKAESILLEPYEDFQISVPSSSLSRVLFDLEKRDCTFSIQEDTGGTSVVAGSGPVRTMMDYQKDLTANTHGLGRLYASVSGYEKVKNQDAVIAEKNYDPDSDLRNPTGSVFCANGAGYFVPWTDVEKHMHIDLHQEGNSAGYRHETIKVAEQDLSRILANAAGNNRNLKKKEAPVKKKDDERTHVDIRPASLKERRMIIDGYNCLYSWKSMEPYQHGDLSVAREKLIDIIYAWQAYYKAPIVLVFDGYKRKDNAGSVENRRGMTIVYTRTDQTADAWIEKTIAGLKGKYDMTVVTSDGLIQNAVLAAGAKRMSSRELEEIVR</sequence>
<dbReference type="PANTHER" id="PTHR43261">
    <property type="entry name" value="TRANSLATION ELONGATION FACTOR G-RELATED"/>
    <property type="match status" value="1"/>
</dbReference>
<organism evidence="5 6">
    <name type="scientific">Grylomicrobium aquisgranensis</name>
    <dbReference type="NCBI Taxonomy" id="2926318"/>
    <lineage>
        <taxon>Bacteria</taxon>
        <taxon>Bacillati</taxon>
        <taxon>Bacillota</taxon>
        <taxon>Erysipelotrichia</taxon>
        <taxon>Erysipelotrichales</taxon>
        <taxon>Erysipelotrichaceae</taxon>
        <taxon>Grylomicrobium</taxon>
    </lineage>
</organism>
<name>A0AB35U8J8_9FIRM</name>
<dbReference type="InterPro" id="IPR035647">
    <property type="entry name" value="EFG_III/V"/>
</dbReference>
<dbReference type="Gene3D" id="3.30.70.870">
    <property type="entry name" value="Elongation Factor G (Translational Gtpase), domain 3"/>
    <property type="match status" value="1"/>
</dbReference>
<dbReference type="SUPFAM" id="SSF50447">
    <property type="entry name" value="Translation proteins"/>
    <property type="match status" value="1"/>
</dbReference>
<dbReference type="SUPFAM" id="SSF54211">
    <property type="entry name" value="Ribosomal protein S5 domain 2-like"/>
    <property type="match status" value="1"/>
</dbReference>
<dbReference type="CDD" id="cd10912">
    <property type="entry name" value="PIN_YacP-like"/>
    <property type="match status" value="1"/>
</dbReference>
<comment type="caution">
    <text evidence="5">The sequence shown here is derived from an EMBL/GenBank/DDBJ whole genome shotgun (WGS) entry which is preliminary data.</text>
</comment>
<dbReference type="RefSeq" id="WP_370596104.1">
    <property type="nucleotide sequence ID" value="NZ_JALBUR010000014.1"/>
</dbReference>
<dbReference type="SUPFAM" id="SSF52540">
    <property type="entry name" value="P-loop containing nucleoside triphosphate hydrolases"/>
    <property type="match status" value="1"/>
</dbReference>
<dbReference type="Proteomes" id="UP001286174">
    <property type="component" value="Unassembled WGS sequence"/>
</dbReference>
<dbReference type="InterPro" id="IPR027417">
    <property type="entry name" value="P-loop_NTPase"/>
</dbReference>
<dbReference type="Pfam" id="PF05991">
    <property type="entry name" value="NYN_YacP"/>
    <property type="match status" value="1"/>
</dbReference>
<dbReference type="Pfam" id="PF00009">
    <property type="entry name" value="GTP_EFTU"/>
    <property type="match status" value="1"/>
</dbReference>
<dbReference type="AlphaFoldDB" id="A0AB35U8J8"/>
<dbReference type="EMBL" id="JALBUR010000014">
    <property type="protein sequence ID" value="MDX8419805.1"/>
    <property type="molecule type" value="Genomic_DNA"/>
</dbReference>
<dbReference type="InterPro" id="IPR014721">
    <property type="entry name" value="Ribsml_uS5_D2-typ_fold_subgr"/>
</dbReference>
<feature type="domain" description="Tr-type G" evidence="4">
    <location>
        <begin position="7"/>
        <end position="231"/>
    </location>
</feature>
<dbReference type="InterPro" id="IPR000795">
    <property type="entry name" value="T_Tr_GTP-bd_dom"/>
</dbReference>
<dbReference type="PANTHER" id="PTHR43261:SF1">
    <property type="entry name" value="RIBOSOME-RELEASING FACTOR 2, MITOCHONDRIAL"/>
    <property type="match status" value="1"/>
</dbReference>
<evidence type="ECO:0000256" key="2">
    <source>
        <dbReference type="ARBA" id="ARBA00022917"/>
    </source>
</evidence>
<dbReference type="InterPro" id="IPR020568">
    <property type="entry name" value="Ribosomal_Su5_D2-typ_SF"/>
</dbReference>
<dbReference type="GO" id="GO:0003924">
    <property type="term" value="F:GTPase activity"/>
    <property type="evidence" value="ECO:0007669"/>
    <property type="project" value="InterPro"/>
</dbReference>
<dbReference type="Gene3D" id="3.30.70.240">
    <property type="match status" value="1"/>
</dbReference>
<dbReference type="InterPro" id="IPR053905">
    <property type="entry name" value="EF-G-like_DII"/>
</dbReference>
<dbReference type="Pfam" id="PF03764">
    <property type="entry name" value="EFG_IV"/>
    <property type="match status" value="1"/>
</dbReference>
<keyword evidence="1" id="KW-0547">Nucleotide-binding</keyword>
<dbReference type="PROSITE" id="PS51722">
    <property type="entry name" value="G_TR_2"/>
    <property type="match status" value="1"/>
</dbReference>
<dbReference type="Pfam" id="PF00679">
    <property type="entry name" value="EFG_C"/>
    <property type="match status" value="1"/>
</dbReference>
<dbReference type="GO" id="GO:0032790">
    <property type="term" value="P:ribosome disassembly"/>
    <property type="evidence" value="ECO:0007669"/>
    <property type="project" value="TreeGrafter"/>
</dbReference>
<dbReference type="GO" id="GO:0005525">
    <property type="term" value="F:GTP binding"/>
    <property type="evidence" value="ECO:0007669"/>
    <property type="project" value="UniProtKB-KW"/>
</dbReference>
<accession>A0AB35U8J8</accession>
<keyword evidence="2" id="KW-0648">Protein biosynthesis</keyword>
<dbReference type="SUPFAM" id="SSF54980">
    <property type="entry name" value="EF-G C-terminal domain-like"/>
    <property type="match status" value="2"/>
</dbReference>
<evidence type="ECO:0000259" key="4">
    <source>
        <dbReference type="PROSITE" id="PS51722"/>
    </source>
</evidence>
<dbReference type="PRINTS" id="PR00315">
    <property type="entry name" value="ELONGATNFCT"/>
</dbReference>
<evidence type="ECO:0000256" key="1">
    <source>
        <dbReference type="ARBA" id="ARBA00022741"/>
    </source>
</evidence>
<dbReference type="NCBIfam" id="TIGR00231">
    <property type="entry name" value="small_GTP"/>
    <property type="match status" value="1"/>
</dbReference>
<reference evidence="5 6" key="1">
    <citation type="submission" date="2022-03" db="EMBL/GenBank/DDBJ databases">
        <title>Novel taxa within the pig intestine.</title>
        <authorList>
            <person name="Wylensek D."/>
            <person name="Bishof K."/>
            <person name="Afrizal A."/>
            <person name="Clavel T."/>
        </authorList>
    </citation>
    <scope>NUCLEOTIDE SEQUENCE [LARGE SCALE GENOMIC DNA]</scope>
    <source>
        <strain evidence="5 6">CLA-KB-P133</strain>
    </source>
</reference>
<keyword evidence="3" id="KW-0342">GTP-binding</keyword>
<evidence type="ECO:0000313" key="5">
    <source>
        <dbReference type="EMBL" id="MDX8419805.1"/>
    </source>
</evidence>
<gene>
    <name evidence="5" type="ORF">MOZ60_06815</name>
</gene>
<dbReference type="InterPro" id="IPR009000">
    <property type="entry name" value="Transl_B-barrel_sf"/>
</dbReference>
<proteinExistence type="predicted"/>
<dbReference type="Gene3D" id="3.40.50.300">
    <property type="entry name" value="P-loop containing nucleotide triphosphate hydrolases"/>
    <property type="match status" value="1"/>
</dbReference>
<evidence type="ECO:0000256" key="3">
    <source>
        <dbReference type="ARBA" id="ARBA00023134"/>
    </source>
</evidence>
<protein>
    <submittedName>
        <fullName evidence="5">NYN domain-containing protein</fullName>
    </submittedName>
</protein>
<dbReference type="InterPro" id="IPR010298">
    <property type="entry name" value="YacP-like"/>
</dbReference>
<dbReference type="Gene3D" id="2.40.30.10">
    <property type="entry name" value="Translation factors"/>
    <property type="match status" value="1"/>
</dbReference>
<dbReference type="SMART" id="SM00838">
    <property type="entry name" value="EFG_C"/>
    <property type="match status" value="1"/>
</dbReference>
<dbReference type="Pfam" id="PF22042">
    <property type="entry name" value="EF-G_D2"/>
    <property type="match status" value="1"/>
</dbReference>
<dbReference type="Gene3D" id="3.30.230.10">
    <property type="match status" value="1"/>
</dbReference>
<dbReference type="InterPro" id="IPR005225">
    <property type="entry name" value="Small_GTP-bd"/>
</dbReference>
<keyword evidence="6" id="KW-1185">Reference proteome</keyword>
<dbReference type="PRINTS" id="PR01037">
    <property type="entry name" value="TCRTETOQM"/>
</dbReference>
<dbReference type="SMART" id="SM00889">
    <property type="entry name" value="EFG_IV"/>
    <property type="match status" value="1"/>
</dbReference>
<dbReference type="InterPro" id="IPR005517">
    <property type="entry name" value="Transl_elong_EFG/EF2_IV"/>
</dbReference>
<dbReference type="InterPro" id="IPR000640">
    <property type="entry name" value="EFG_V-like"/>
</dbReference>